<organism evidence="1 2">
    <name type="scientific">Acrobeloides nanus</name>
    <dbReference type="NCBI Taxonomy" id="290746"/>
    <lineage>
        <taxon>Eukaryota</taxon>
        <taxon>Metazoa</taxon>
        <taxon>Ecdysozoa</taxon>
        <taxon>Nematoda</taxon>
        <taxon>Chromadorea</taxon>
        <taxon>Rhabditida</taxon>
        <taxon>Tylenchina</taxon>
        <taxon>Cephalobomorpha</taxon>
        <taxon>Cephaloboidea</taxon>
        <taxon>Cephalobidae</taxon>
        <taxon>Acrobeloides</taxon>
    </lineage>
</organism>
<name>A0A914DVJ4_9BILA</name>
<accession>A0A914DVJ4</accession>
<proteinExistence type="predicted"/>
<protein>
    <submittedName>
        <fullName evidence="2">Uncharacterized protein</fullName>
    </submittedName>
</protein>
<reference evidence="2" key="1">
    <citation type="submission" date="2022-11" db="UniProtKB">
        <authorList>
            <consortium name="WormBaseParasite"/>
        </authorList>
    </citation>
    <scope>IDENTIFICATION</scope>
</reference>
<dbReference type="AlphaFoldDB" id="A0A914DVJ4"/>
<sequence length="81" mass="9404">MYYQHAQYVDNRIAYGAPEVGRNNNHPMLNVTGNPYSQELQQATYMPQNYWNAVDSTASCYASPQHLRQTTSSTWGYKNFY</sequence>
<dbReference type="Proteomes" id="UP000887540">
    <property type="component" value="Unplaced"/>
</dbReference>
<evidence type="ECO:0000313" key="2">
    <source>
        <dbReference type="WBParaSite" id="ACRNAN_scaffold4003.g8354.t1"/>
    </source>
</evidence>
<dbReference type="WBParaSite" id="ACRNAN_scaffold4003.g8354.t1">
    <property type="protein sequence ID" value="ACRNAN_scaffold4003.g8354.t1"/>
    <property type="gene ID" value="ACRNAN_scaffold4003.g8354"/>
</dbReference>
<evidence type="ECO:0000313" key="1">
    <source>
        <dbReference type="Proteomes" id="UP000887540"/>
    </source>
</evidence>
<keyword evidence="1" id="KW-1185">Reference proteome</keyword>